<evidence type="ECO:0000313" key="1">
    <source>
        <dbReference type="EMBL" id="ESQ33502.1"/>
    </source>
</evidence>
<dbReference type="KEGG" id="eus:EUTSA_v10009839mg"/>
<gene>
    <name evidence="1" type="ORF">EUTSA_v10009839mg</name>
</gene>
<reference evidence="1 2" key="1">
    <citation type="journal article" date="2013" name="Front. Plant Sci.">
        <title>The Reference Genome of the Halophytic Plant Eutrema salsugineum.</title>
        <authorList>
            <person name="Yang R."/>
            <person name="Jarvis D.E."/>
            <person name="Chen H."/>
            <person name="Beilstein M.A."/>
            <person name="Grimwood J."/>
            <person name="Jenkins J."/>
            <person name="Shu S."/>
            <person name="Prochnik S."/>
            <person name="Xin M."/>
            <person name="Ma C."/>
            <person name="Schmutz J."/>
            <person name="Wing R.A."/>
            <person name="Mitchell-Olds T."/>
            <person name="Schumaker K.S."/>
            <person name="Wang X."/>
        </authorList>
    </citation>
    <scope>NUCLEOTIDE SEQUENCE [LARGE SCALE GENOMIC DNA]</scope>
</reference>
<protein>
    <recommendedName>
        <fullName evidence="3">Retrotransposon gag domain-containing protein</fullName>
    </recommendedName>
</protein>
<name>V4KU28_EUTSA</name>
<organism evidence="1 2">
    <name type="scientific">Eutrema salsugineum</name>
    <name type="common">Saltwater cress</name>
    <name type="synonym">Sisymbrium salsugineum</name>
    <dbReference type="NCBI Taxonomy" id="72664"/>
    <lineage>
        <taxon>Eukaryota</taxon>
        <taxon>Viridiplantae</taxon>
        <taxon>Streptophyta</taxon>
        <taxon>Embryophyta</taxon>
        <taxon>Tracheophyta</taxon>
        <taxon>Spermatophyta</taxon>
        <taxon>Magnoliopsida</taxon>
        <taxon>eudicotyledons</taxon>
        <taxon>Gunneridae</taxon>
        <taxon>Pentapetalae</taxon>
        <taxon>rosids</taxon>
        <taxon>malvids</taxon>
        <taxon>Brassicales</taxon>
        <taxon>Brassicaceae</taxon>
        <taxon>Eutremeae</taxon>
        <taxon>Eutrema</taxon>
    </lineage>
</organism>
<evidence type="ECO:0000313" key="2">
    <source>
        <dbReference type="Proteomes" id="UP000030689"/>
    </source>
</evidence>
<dbReference type="eggNOG" id="ENOG502SXPZ">
    <property type="taxonomic scope" value="Eukaryota"/>
</dbReference>
<dbReference type="STRING" id="72664.V4KU28"/>
<dbReference type="Proteomes" id="UP000030689">
    <property type="component" value="Unassembled WGS sequence"/>
</dbReference>
<dbReference type="Gramene" id="ESQ33502">
    <property type="protein sequence ID" value="ESQ33502"/>
    <property type="gene ID" value="EUTSA_v10009839mg"/>
</dbReference>
<evidence type="ECO:0008006" key="3">
    <source>
        <dbReference type="Google" id="ProtNLM"/>
    </source>
</evidence>
<dbReference type="EMBL" id="KI517683">
    <property type="protein sequence ID" value="ESQ33502.1"/>
    <property type="molecule type" value="Genomic_DNA"/>
</dbReference>
<sequence length="135" mass="15778">MAPKRNPQHQQDVRNEETVNEWAELRRTLLAMQENIQATITTSIQELAETQRRQRVGDRGFDRGDRNWESSFKVEIPEFHGGARGDELLDWLVAVDEAMEFKHVPEDRKVALVATKFRGRAASWWMQLKSTRSRT</sequence>
<keyword evidence="2" id="KW-1185">Reference proteome</keyword>
<proteinExistence type="predicted"/>
<dbReference type="AlphaFoldDB" id="V4KU28"/>
<feature type="non-terminal residue" evidence="1">
    <location>
        <position position="135"/>
    </location>
</feature>
<accession>V4KU28</accession>